<dbReference type="AlphaFoldDB" id="A0A6C2CNK5"/>
<dbReference type="CDD" id="cd00531">
    <property type="entry name" value="NTF2_like"/>
    <property type="match status" value="1"/>
</dbReference>
<feature type="region of interest" description="Disordered" evidence="1">
    <location>
        <begin position="81"/>
        <end position="162"/>
    </location>
</feature>
<evidence type="ECO:0000259" key="2">
    <source>
        <dbReference type="Pfam" id="PF13577"/>
    </source>
</evidence>
<accession>A0A6C2CNK5</accession>
<keyword evidence="4" id="KW-1185">Reference proteome</keyword>
<dbReference type="Gene3D" id="3.10.450.50">
    <property type="match status" value="1"/>
</dbReference>
<dbReference type="InterPro" id="IPR037401">
    <property type="entry name" value="SnoaL-like"/>
</dbReference>
<dbReference type="OrthoDB" id="1492465at2"/>
<name>A0A6C2CNK5_9RHOO</name>
<feature type="region of interest" description="Disordered" evidence="1">
    <location>
        <begin position="198"/>
        <end position="225"/>
    </location>
</feature>
<dbReference type="SUPFAM" id="SSF54427">
    <property type="entry name" value="NTF2-like"/>
    <property type="match status" value="1"/>
</dbReference>
<evidence type="ECO:0000313" key="3">
    <source>
        <dbReference type="EMBL" id="TYC55336.1"/>
    </source>
</evidence>
<protein>
    <recommendedName>
        <fullName evidence="2">SnoaL-like domain-containing protein</fullName>
    </recommendedName>
</protein>
<evidence type="ECO:0000313" key="4">
    <source>
        <dbReference type="Proteomes" id="UP000389128"/>
    </source>
</evidence>
<dbReference type="EMBL" id="SDKK01000013">
    <property type="protein sequence ID" value="TYC55336.1"/>
    <property type="molecule type" value="Genomic_DNA"/>
</dbReference>
<comment type="caution">
    <text evidence="3">The sequence shown here is derived from an EMBL/GenBank/DDBJ whole genome shotgun (WGS) entry which is preliminary data.</text>
</comment>
<dbReference type="InterPro" id="IPR032710">
    <property type="entry name" value="NTF2-like_dom_sf"/>
</dbReference>
<organism evidence="3 4">
    <name type="scientific">Zoogloea oleivorans</name>
    <dbReference type="NCBI Taxonomy" id="1552750"/>
    <lineage>
        <taxon>Bacteria</taxon>
        <taxon>Pseudomonadati</taxon>
        <taxon>Pseudomonadota</taxon>
        <taxon>Betaproteobacteria</taxon>
        <taxon>Rhodocyclales</taxon>
        <taxon>Zoogloeaceae</taxon>
        <taxon>Zoogloea</taxon>
    </lineage>
</organism>
<dbReference type="Proteomes" id="UP000389128">
    <property type="component" value="Unassembled WGS sequence"/>
</dbReference>
<gene>
    <name evidence="3" type="ORF">ETQ85_14535</name>
</gene>
<dbReference type="Pfam" id="PF13577">
    <property type="entry name" value="SnoaL_4"/>
    <property type="match status" value="1"/>
</dbReference>
<sequence length="506" mass="55479">MRPTSRIPCSGISSGTELHCKGYPFHDDNTRHQLCRPGSPPLPPRCLRAVAGQEPGVFRRRYRFSRGHSLRRHRLRQCAAGNLLQHDQPGLRPQPLAGGRRSGPALHRKRLSAGAHAGLERSAVPRPVPGAGGPGLCAQERDSAGAGHSRHRRRADRRLHRRRAHRVLRRLCHQAADVRHRPRTRPAARGLAPDEGLVGCRHRADQPQSGPRARAGTHRPLDRHAAIPAPPRHCLPGQSGAVPAQRGGQCADRRAPAHRQRADQHCYPAAGGRQRNHHQHPWLGRVGAARNTGPAPAPECRSGADPRFRGRGAAPARLRPRSGCAAAALVGELPGPHAGTPRSGLHAGRQTMSDTHNLVAERLAISDVIISYATALDTRDWGLLRSILTDRVAIDYTSFDPDLDLEMDAAEWVHRVRGLAGFDATQHLSTNHRHHIDGDTATCISYMHAGHFLKHEGEDYACFLYGYYTSELVRSAAGWKVCKVKLSITARHGDARVFAWAFSKIP</sequence>
<evidence type="ECO:0000256" key="1">
    <source>
        <dbReference type="SAM" id="MobiDB-lite"/>
    </source>
</evidence>
<feature type="compositionally biased region" description="Basic residues" evidence="1">
    <location>
        <begin position="148"/>
        <end position="162"/>
    </location>
</feature>
<feature type="domain" description="SnoaL-like" evidence="2">
    <location>
        <begin position="360"/>
        <end position="484"/>
    </location>
</feature>
<proteinExistence type="predicted"/>
<reference evidence="3 4" key="1">
    <citation type="submission" date="2019-01" db="EMBL/GenBank/DDBJ databases">
        <title>Zoogloea oleivorans genome sequencing and assembly.</title>
        <authorList>
            <person name="Tancsics A."/>
            <person name="Farkas M."/>
            <person name="Kriszt B."/>
            <person name="Maroti G."/>
            <person name="Horvath B."/>
        </authorList>
    </citation>
    <scope>NUCLEOTIDE SEQUENCE [LARGE SCALE GENOMIC DNA]</scope>
    <source>
        <strain evidence="3 4">Buc</strain>
    </source>
</reference>